<evidence type="ECO:0000313" key="3">
    <source>
        <dbReference type="Proteomes" id="UP000509594"/>
    </source>
</evidence>
<dbReference type="EMBL" id="CP058215">
    <property type="protein sequence ID" value="QLC50211.1"/>
    <property type="molecule type" value="Genomic_DNA"/>
</dbReference>
<organism evidence="2 3">
    <name type="scientific">Methanolobus zinderi</name>
    <dbReference type="NCBI Taxonomy" id="536044"/>
    <lineage>
        <taxon>Archaea</taxon>
        <taxon>Methanobacteriati</taxon>
        <taxon>Methanobacteriota</taxon>
        <taxon>Stenosarchaea group</taxon>
        <taxon>Methanomicrobia</taxon>
        <taxon>Methanosarcinales</taxon>
        <taxon>Methanosarcinaceae</taxon>
        <taxon>Methanolobus</taxon>
    </lineage>
</organism>
<reference evidence="2 3" key="1">
    <citation type="submission" date="2020-06" db="EMBL/GenBank/DDBJ databases">
        <title>Methanolobus halotolerans sp. nov., isolated from a saline lake Tus in Siberia.</title>
        <authorList>
            <person name="Shen Y."/>
            <person name="Chen S.-C."/>
            <person name="Lai M.-C."/>
            <person name="Huang H.-H."/>
            <person name="Chiu H.-H."/>
            <person name="Tang S.-L."/>
            <person name="Rogozin D.Y."/>
            <person name="Degermendzhy A.G."/>
        </authorList>
    </citation>
    <scope>NUCLEOTIDE SEQUENCE [LARGE SCALE GENOMIC DNA]</scope>
    <source>
        <strain evidence="2 3">DSM 21339</strain>
    </source>
</reference>
<dbReference type="Pfam" id="PF08350">
    <property type="entry name" value="FilR1_middle"/>
    <property type="match status" value="1"/>
</dbReference>
<sequence>MKTLIATVDLFDDNIHYRGKRSLERIPPPFLKTIHRLGKCEVIKPSHWDLYNAPQEIYSTVQESSSKIEKVTEDSIESKYYGAVTTYLYPNSNQIIAEMLDNKVDVNLIVAENLMDKYTLNSIHLSKNSSKTRYSISIFRQRSRLPFVCTYQLLLSYASVEQERKYDSKYILGSDSDALRWAKELFEYYHEDATAVTEL</sequence>
<keyword evidence="3" id="KW-1185">Reference proteome</keyword>
<evidence type="ECO:0000259" key="1">
    <source>
        <dbReference type="Pfam" id="PF08350"/>
    </source>
</evidence>
<proteinExistence type="predicted"/>
<dbReference type="InterPro" id="IPR013561">
    <property type="entry name" value="FilR1_middle_dom"/>
</dbReference>
<dbReference type="RefSeq" id="WP_176965267.1">
    <property type="nucleotide sequence ID" value="NZ_CP058215.1"/>
</dbReference>
<dbReference type="GeneID" id="55821638"/>
<name>A0A7D5E8F7_9EURY</name>
<gene>
    <name evidence="2" type="ORF">HWN40_08145</name>
</gene>
<dbReference type="KEGG" id="mzi:HWN40_08145"/>
<protein>
    <submittedName>
        <fullName evidence="2">DUF1724 domain-containing protein</fullName>
    </submittedName>
</protein>
<dbReference type="Proteomes" id="UP000509594">
    <property type="component" value="Chromosome"/>
</dbReference>
<evidence type="ECO:0000313" key="2">
    <source>
        <dbReference type="EMBL" id="QLC50211.1"/>
    </source>
</evidence>
<feature type="domain" description="Methanogenesis regulatory protein FilR1 middle" evidence="1">
    <location>
        <begin position="69"/>
        <end position="192"/>
    </location>
</feature>
<accession>A0A7D5E8F7</accession>
<dbReference type="AlphaFoldDB" id="A0A7D5E8F7"/>